<proteinExistence type="predicted"/>
<evidence type="ECO:0008006" key="6">
    <source>
        <dbReference type="Google" id="ProtNLM"/>
    </source>
</evidence>
<dbReference type="EMBL" id="FOIB01000002">
    <property type="protein sequence ID" value="SET58079.1"/>
    <property type="molecule type" value="Genomic_DNA"/>
</dbReference>
<comment type="caution">
    <text evidence="2">The sequence shown here is derived from an EMBL/GenBank/DDBJ whole genome shotgun (WGS) entry which is preliminary data.</text>
</comment>
<dbReference type="AlphaFoldDB" id="A0A511SX51"/>
<evidence type="ECO:0000256" key="1">
    <source>
        <dbReference type="SAM" id="SignalP"/>
    </source>
</evidence>
<dbReference type="Proteomes" id="UP000183760">
    <property type="component" value="Unassembled WGS sequence"/>
</dbReference>
<reference evidence="3 4" key="1">
    <citation type="submission" date="2016-10" db="EMBL/GenBank/DDBJ databases">
        <authorList>
            <person name="Varghese N."/>
            <person name="Submissions S."/>
        </authorList>
    </citation>
    <scope>NUCLEOTIDE SEQUENCE [LARGE SCALE GENOMIC DNA]</scope>
    <source>
        <strain evidence="3 4">DSM 16525</strain>
    </source>
</reference>
<keyword evidence="4" id="KW-1185">Reference proteome</keyword>
<sequence>MHSLRSIPPVSFVLALLLTLALPGHAQSAAAKGGGTDGTMLLTIFMKHDQGKTLEEINAHLDRTGFRKSFPPAGVEVVSWYVMMGVGQVVTVRLPPEKLREVNLAFEKGAWGAFRTEFYPTYDYRPIWEKTRSATP</sequence>
<name>A0A511SX51_MYXFU</name>
<accession>A0A511SX51</accession>
<gene>
    <name evidence="2" type="ORF">MFU01_11540</name>
    <name evidence="3" type="ORF">SAMN05443572_102770</name>
</gene>
<dbReference type="OrthoDB" id="767859at2"/>
<dbReference type="RefSeq" id="WP_074951586.1">
    <property type="nucleotide sequence ID" value="NZ_BJXR01000014.1"/>
</dbReference>
<evidence type="ECO:0000313" key="5">
    <source>
        <dbReference type="Proteomes" id="UP000321514"/>
    </source>
</evidence>
<dbReference type="EMBL" id="BJXR01000014">
    <property type="protein sequence ID" value="GEN06117.1"/>
    <property type="molecule type" value="Genomic_DNA"/>
</dbReference>
<feature type="signal peptide" evidence="1">
    <location>
        <begin position="1"/>
        <end position="26"/>
    </location>
</feature>
<organism evidence="2 5">
    <name type="scientific">Myxococcus fulvus</name>
    <dbReference type="NCBI Taxonomy" id="33"/>
    <lineage>
        <taxon>Bacteria</taxon>
        <taxon>Pseudomonadati</taxon>
        <taxon>Myxococcota</taxon>
        <taxon>Myxococcia</taxon>
        <taxon>Myxococcales</taxon>
        <taxon>Cystobacterineae</taxon>
        <taxon>Myxococcaceae</taxon>
        <taxon>Myxococcus</taxon>
    </lineage>
</organism>
<evidence type="ECO:0000313" key="4">
    <source>
        <dbReference type="Proteomes" id="UP000183760"/>
    </source>
</evidence>
<protein>
    <recommendedName>
        <fullName evidence="6">Lipoprotein</fullName>
    </recommendedName>
</protein>
<evidence type="ECO:0000313" key="3">
    <source>
        <dbReference type="EMBL" id="SET58079.1"/>
    </source>
</evidence>
<keyword evidence="1" id="KW-0732">Signal</keyword>
<evidence type="ECO:0000313" key="2">
    <source>
        <dbReference type="EMBL" id="GEN06117.1"/>
    </source>
</evidence>
<dbReference type="STRING" id="1334629.MFUL124B02_35095"/>
<reference evidence="2 5" key="2">
    <citation type="submission" date="2019-07" db="EMBL/GenBank/DDBJ databases">
        <title>Whole genome shotgun sequence of Myxococcus fulvus NBRC 100333.</title>
        <authorList>
            <person name="Hosoyama A."/>
            <person name="Uohara A."/>
            <person name="Ohji S."/>
            <person name="Ichikawa N."/>
        </authorList>
    </citation>
    <scope>NUCLEOTIDE SEQUENCE [LARGE SCALE GENOMIC DNA]</scope>
    <source>
        <strain evidence="2 5">NBRC 100333</strain>
    </source>
</reference>
<feature type="chain" id="PRO_5022839930" description="Lipoprotein" evidence="1">
    <location>
        <begin position="27"/>
        <end position="136"/>
    </location>
</feature>
<dbReference type="Proteomes" id="UP000321514">
    <property type="component" value="Unassembled WGS sequence"/>
</dbReference>